<dbReference type="RefSeq" id="WP_158676214.1">
    <property type="nucleotide sequence ID" value="NZ_RAHC01000048.1"/>
</dbReference>
<dbReference type="AlphaFoldDB" id="A0A3S0SJZ4"/>
<comment type="caution">
    <text evidence="1">The sequence shown here is derived from an EMBL/GenBank/DDBJ whole genome shotgun (WGS) entry which is preliminary data.</text>
</comment>
<proteinExistence type="predicted"/>
<feature type="non-terminal residue" evidence="1">
    <location>
        <position position="59"/>
    </location>
</feature>
<sequence>MFNLKNNIHSVIVGLTASGKTQGIVLPTIYLNGKSTAKPNMIVTDPKGELYNLTSGFLV</sequence>
<dbReference type="Pfam" id="PF02534">
    <property type="entry name" value="T4SS-DNA_transf"/>
    <property type="match status" value="1"/>
</dbReference>
<name>A0A3S0SJZ4_9MOLU</name>
<dbReference type="Proteomes" id="UP000274545">
    <property type="component" value="Unassembled WGS sequence"/>
</dbReference>
<protein>
    <submittedName>
        <fullName evidence="1">Conjugal transfer protein TraG</fullName>
    </submittedName>
</protein>
<dbReference type="GO" id="GO:0016020">
    <property type="term" value="C:membrane"/>
    <property type="evidence" value="ECO:0007669"/>
    <property type="project" value="InterPro"/>
</dbReference>
<accession>A0A3S0SJZ4</accession>
<reference evidence="1 2" key="1">
    <citation type="journal article" date="2019" name="Genome Biol. Evol.">
        <title>Toxin and genome evolution in a Drosophila defensive symbiosis.</title>
        <authorList>
            <person name="Ballinger M.J."/>
            <person name="Gawryluk R.M."/>
            <person name="Perlman S.J."/>
        </authorList>
    </citation>
    <scope>NUCLEOTIDE SEQUENCE [LARGE SCALE GENOMIC DNA]</scope>
    <source>
        <strain evidence="2">sNeo</strain>
    </source>
</reference>
<evidence type="ECO:0000313" key="2">
    <source>
        <dbReference type="Proteomes" id="UP000274545"/>
    </source>
</evidence>
<dbReference type="CDD" id="cd01127">
    <property type="entry name" value="TrwB_TraG_TraD_VirD4"/>
    <property type="match status" value="1"/>
</dbReference>
<dbReference type="EMBL" id="RAHC01000048">
    <property type="protein sequence ID" value="RUP75017.1"/>
    <property type="molecule type" value="Genomic_DNA"/>
</dbReference>
<dbReference type="InterPro" id="IPR003688">
    <property type="entry name" value="TraG/VirD4"/>
</dbReference>
<organism evidence="1 2">
    <name type="scientific">Spiroplasma poulsonii</name>
    <dbReference type="NCBI Taxonomy" id="2138"/>
    <lineage>
        <taxon>Bacteria</taxon>
        <taxon>Bacillati</taxon>
        <taxon>Mycoplasmatota</taxon>
        <taxon>Mollicutes</taxon>
        <taxon>Entomoplasmatales</taxon>
        <taxon>Spiroplasmataceae</taxon>
        <taxon>Spiroplasma</taxon>
    </lineage>
</organism>
<gene>
    <name evidence="1" type="ORF">D6D54_09100</name>
</gene>
<evidence type="ECO:0000313" key="1">
    <source>
        <dbReference type="EMBL" id="RUP75017.1"/>
    </source>
</evidence>